<accession>A0A0U2YNZ5</accession>
<dbReference type="InterPro" id="IPR051044">
    <property type="entry name" value="MAG_DAG_Lipase"/>
</dbReference>
<dbReference type="RefSeq" id="WP_058381152.1">
    <property type="nucleotide sequence ID" value="NZ_CP013659.2"/>
</dbReference>
<evidence type="ECO:0000259" key="1">
    <source>
        <dbReference type="Pfam" id="PF12146"/>
    </source>
</evidence>
<evidence type="ECO:0000313" key="2">
    <source>
        <dbReference type="EMBL" id="ALS74445.1"/>
    </source>
</evidence>
<dbReference type="SUPFAM" id="SSF53474">
    <property type="entry name" value="alpha/beta-Hydrolases"/>
    <property type="match status" value="1"/>
</dbReference>
<dbReference type="Gene3D" id="3.40.50.1820">
    <property type="entry name" value="alpha/beta hydrolase"/>
    <property type="match status" value="1"/>
</dbReference>
<keyword evidence="3" id="KW-1185">Reference proteome</keyword>
<dbReference type="InterPro" id="IPR022742">
    <property type="entry name" value="Hydrolase_4"/>
</dbReference>
<dbReference type="EMBL" id="CP013659">
    <property type="protein sequence ID" value="ALS74445.1"/>
    <property type="molecule type" value="Genomic_DNA"/>
</dbReference>
<protein>
    <submittedName>
        <fullName evidence="2">Lysophospholipase</fullName>
    </submittedName>
</protein>
<dbReference type="InterPro" id="IPR029058">
    <property type="entry name" value="AB_hydrolase_fold"/>
</dbReference>
<dbReference type="Pfam" id="PF12146">
    <property type="entry name" value="Hydrolase_4"/>
    <property type="match status" value="1"/>
</dbReference>
<dbReference type="OrthoDB" id="9806902at2"/>
<dbReference type="Proteomes" id="UP000067683">
    <property type="component" value="Chromosome"/>
</dbReference>
<dbReference type="STRING" id="200991.AUC31_03845"/>
<proteinExistence type="predicted"/>
<feature type="domain" description="Serine aminopeptidase S33" evidence="1">
    <location>
        <begin position="9"/>
        <end position="241"/>
    </location>
</feature>
<reference evidence="2" key="1">
    <citation type="submission" date="2016-01" db="EMBL/GenBank/DDBJ databases">
        <title>Complete genome of Planococcus rifietoensis type strain M8.</title>
        <authorList>
            <person name="See-Too W.S."/>
        </authorList>
    </citation>
    <scope>NUCLEOTIDE SEQUENCE [LARGE SCALE GENOMIC DNA]</scope>
    <source>
        <strain evidence="2">M8</strain>
    </source>
</reference>
<sequence>MWKWQAEGEATGVIVLIHSAYEEHKRYAWQIEKWRRSGFHVYMGDLPGHGTQAAADSVHREPFFEYDKTAAELLRLAAENDLPIVLAGHGLGAAIAIHALRQNRHPIAALILTSPWFELQKVPSKPTLALSGISKLTGKGKIDHGIELRHLTRRKFHDESAGAERAIKSLSSPVWWKELQSYLEQAAQIQLQDTPIMLHVGQRDLITRTAAGRTWLSKQAVNEFQFKEWPFCYHDLLQEPERDEIFKAALYFAESAAESEKIRRSQ</sequence>
<evidence type="ECO:0000313" key="3">
    <source>
        <dbReference type="Proteomes" id="UP000067683"/>
    </source>
</evidence>
<dbReference type="KEGG" id="prt:AUC31_03845"/>
<dbReference type="AlphaFoldDB" id="A0A0U2YNZ5"/>
<gene>
    <name evidence="2" type="ORF">AUC31_03845</name>
</gene>
<organism evidence="2 3">
    <name type="scientific">Planococcus rifietoensis</name>
    <dbReference type="NCBI Taxonomy" id="200991"/>
    <lineage>
        <taxon>Bacteria</taxon>
        <taxon>Bacillati</taxon>
        <taxon>Bacillota</taxon>
        <taxon>Bacilli</taxon>
        <taxon>Bacillales</taxon>
        <taxon>Caryophanaceae</taxon>
        <taxon>Planococcus</taxon>
    </lineage>
</organism>
<dbReference type="PANTHER" id="PTHR11614">
    <property type="entry name" value="PHOSPHOLIPASE-RELATED"/>
    <property type="match status" value="1"/>
</dbReference>
<name>A0A0U2YNZ5_9BACL</name>